<reference evidence="1" key="1">
    <citation type="submission" date="2022-07" db="EMBL/GenBank/DDBJ databases">
        <title>Genome Sequence of Lecanicillium saksenae.</title>
        <authorList>
            <person name="Buettner E."/>
        </authorList>
    </citation>
    <scope>NUCLEOTIDE SEQUENCE</scope>
    <source>
        <strain evidence="1">VT-O1</strain>
    </source>
</reference>
<sequence>MYKGARATDVQPNFVRVLELLESTQSPSAAKTRLLQPMAHGTRRFCKSVSKRAAQQNNNKPLTLDNIFPLYFVAIVIQLGLFTVISGAMVTPATTSDTPAFLGPPVIATDAMPATHQYDVYQ</sequence>
<protein>
    <submittedName>
        <fullName evidence="1">Uncharacterized protein</fullName>
    </submittedName>
</protein>
<evidence type="ECO:0000313" key="2">
    <source>
        <dbReference type="Proteomes" id="UP001148737"/>
    </source>
</evidence>
<dbReference type="EMBL" id="JANAKD010001896">
    <property type="protein sequence ID" value="KAJ3475813.1"/>
    <property type="molecule type" value="Genomic_DNA"/>
</dbReference>
<accession>A0ACC1QJA7</accession>
<comment type="caution">
    <text evidence="1">The sequence shown here is derived from an EMBL/GenBank/DDBJ whole genome shotgun (WGS) entry which is preliminary data.</text>
</comment>
<dbReference type="Proteomes" id="UP001148737">
    <property type="component" value="Unassembled WGS sequence"/>
</dbReference>
<keyword evidence="2" id="KW-1185">Reference proteome</keyword>
<evidence type="ECO:0000313" key="1">
    <source>
        <dbReference type="EMBL" id="KAJ3475813.1"/>
    </source>
</evidence>
<name>A0ACC1QJA7_9HYPO</name>
<proteinExistence type="predicted"/>
<gene>
    <name evidence="1" type="ORF">NLG97_g9333</name>
</gene>
<organism evidence="1 2">
    <name type="scientific">Lecanicillium saksenae</name>
    <dbReference type="NCBI Taxonomy" id="468837"/>
    <lineage>
        <taxon>Eukaryota</taxon>
        <taxon>Fungi</taxon>
        <taxon>Dikarya</taxon>
        <taxon>Ascomycota</taxon>
        <taxon>Pezizomycotina</taxon>
        <taxon>Sordariomycetes</taxon>
        <taxon>Hypocreomycetidae</taxon>
        <taxon>Hypocreales</taxon>
        <taxon>Cordycipitaceae</taxon>
        <taxon>Lecanicillium</taxon>
    </lineage>
</organism>